<accession>A0A4Y9LRE0</accession>
<keyword evidence="4" id="KW-1185">Reference proteome</keyword>
<dbReference type="RefSeq" id="WP_135176607.1">
    <property type="nucleotide sequence ID" value="NZ_SPQT01000016.1"/>
</dbReference>
<keyword evidence="1" id="KW-0732">Signal</keyword>
<comment type="caution">
    <text evidence="3">The sequence shown here is derived from an EMBL/GenBank/DDBJ whole genome shotgun (WGS) entry which is preliminary data.</text>
</comment>
<evidence type="ECO:0000313" key="4">
    <source>
        <dbReference type="Proteomes" id="UP000297966"/>
    </source>
</evidence>
<name>A0A4Y9LRE0_9BRAD</name>
<dbReference type="Pfam" id="PF13670">
    <property type="entry name" value="PepSY_2"/>
    <property type="match status" value="1"/>
</dbReference>
<evidence type="ECO:0000256" key="1">
    <source>
        <dbReference type="SAM" id="SignalP"/>
    </source>
</evidence>
<dbReference type="Proteomes" id="UP000297966">
    <property type="component" value="Unassembled WGS sequence"/>
</dbReference>
<sequence>MNRIAPVVLAVVLSAGSTNFAHADRPEADWMPIQQVIEKVLKSGFTLVSKIEADDGRWEGEGIKDGQKMKFHADPKTGEIISARPDR</sequence>
<proteinExistence type="predicted"/>
<dbReference type="InterPro" id="IPR025711">
    <property type="entry name" value="PepSY"/>
</dbReference>
<evidence type="ECO:0000313" key="3">
    <source>
        <dbReference type="EMBL" id="TFV45074.1"/>
    </source>
</evidence>
<gene>
    <name evidence="3" type="ORF">E4K65_26415</name>
</gene>
<reference evidence="3 4" key="1">
    <citation type="submission" date="2019-03" db="EMBL/GenBank/DDBJ databases">
        <title>Bradyrhizobium diversity isolated from nodules of Chamaecrista fasciculata.</title>
        <authorList>
            <person name="Klepa M.S."/>
            <person name="Urquiaga M.O."/>
            <person name="Hungria M."/>
            <person name="Delamuta J.R."/>
        </authorList>
    </citation>
    <scope>NUCLEOTIDE SEQUENCE [LARGE SCALE GENOMIC DNA]</scope>
    <source>
        <strain evidence="3 4">CNPSo 3448</strain>
    </source>
</reference>
<feature type="signal peptide" evidence="1">
    <location>
        <begin position="1"/>
        <end position="23"/>
    </location>
</feature>
<organism evidence="3 4">
    <name type="scientific">Bradyrhizobium niftali</name>
    <dbReference type="NCBI Taxonomy" id="2560055"/>
    <lineage>
        <taxon>Bacteria</taxon>
        <taxon>Pseudomonadati</taxon>
        <taxon>Pseudomonadota</taxon>
        <taxon>Alphaproteobacteria</taxon>
        <taxon>Hyphomicrobiales</taxon>
        <taxon>Nitrobacteraceae</taxon>
        <taxon>Bradyrhizobium</taxon>
    </lineage>
</organism>
<dbReference type="EMBL" id="SPQT01000016">
    <property type="protein sequence ID" value="TFV45074.1"/>
    <property type="molecule type" value="Genomic_DNA"/>
</dbReference>
<feature type="domain" description="PepSY" evidence="2">
    <location>
        <begin position="8"/>
        <end position="82"/>
    </location>
</feature>
<feature type="chain" id="PRO_5021215530" evidence="1">
    <location>
        <begin position="24"/>
        <end position="87"/>
    </location>
</feature>
<dbReference type="OrthoDB" id="9134997at2"/>
<protein>
    <submittedName>
        <fullName evidence="3">PepSY domain-containing protein</fullName>
    </submittedName>
</protein>
<dbReference type="AlphaFoldDB" id="A0A4Y9LRE0"/>
<evidence type="ECO:0000259" key="2">
    <source>
        <dbReference type="Pfam" id="PF13670"/>
    </source>
</evidence>